<dbReference type="Proteomes" id="UP000188937">
    <property type="component" value="Chromosome"/>
</dbReference>
<evidence type="ECO:0000313" key="1">
    <source>
        <dbReference type="EMBL" id="AQS83603.1"/>
    </source>
</evidence>
<proteinExistence type="predicted"/>
<accession>A0A1U9KCR1</accession>
<dbReference type="EMBL" id="CP014692">
    <property type="protein sequence ID" value="AQS83603.1"/>
    <property type="molecule type" value="Genomic_DNA"/>
</dbReference>
<dbReference type="KEGG" id="aace:A0U92_01140"/>
<organism evidence="1 2">
    <name type="scientific">Acetobacter aceti</name>
    <dbReference type="NCBI Taxonomy" id="435"/>
    <lineage>
        <taxon>Bacteria</taxon>
        <taxon>Pseudomonadati</taxon>
        <taxon>Pseudomonadota</taxon>
        <taxon>Alphaproteobacteria</taxon>
        <taxon>Acetobacterales</taxon>
        <taxon>Acetobacteraceae</taxon>
        <taxon>Acetobacter</taxon>
        <taxon>Acetobacter subgen. Acetobacter</taxon>
    </lineage>
</organism>
<dbReference type="AlphaFoldDB" id="A0A1U9KCR1"/>
<dbReference type="RefSeq" id="WP_077811630.1">
    <property type="nucleotide sequence ID" value="NZ_CP014692.1"/>
</dbReference>
<gene>
    <name evidence="1" type="ORF">A0U92_01140</name>
</gene>
<dbReference type="Pfam" id="PF18928">
    <property type="entry name" value="DUF5677"/>
    <property type="match status" value="1"/>
</dbReference>
<sequence>MSIFEEQGFLSDEVKNEKWKVEKYYEKEFSICNRLNILLMEMTKKLNPDKSRKELLSNMLTMRFCQSLQSVVILLGHAINSDSHSIIRNMLECYLALACLLKDEDFFVSINEYDEMRFKHDMILFIEKNSHIKELYKQKNSDLNDTKKSLSKMLDNVPRKEKPMASVFYKKTKDELQSQRAYLDYKSLSNTHCHISTNSFLQNYKKDNDKSYVHYRGIYITEMHSIIKKLVDVCVFFAMRLDEEFFNNEYNSKLESIAMEIYNYYTQKGVIFHKDNLPEKST</sequence>
<keyword evidence="2" id="KW-1185">Reference proteome</keyword>
<dbReference type="InterPro" id="IPR043733">
    <property type="entry name" value="DUF5677"/>
</dbReference>
<name>A0A1U9KCR1_ACEAC</name>
<reference evidence="1 2" key="1">
    <citation type="submission" date="2016-03" db="EMBL/GenBank/DDBJ databases">
        <title>Acetic acid bacteria sequencing.</title>
        <authorList>
            <person name="Brandt J."/>
            <person name="Jakob F."/>
            <person name="Vogel R.F."/>
        </authorList>
    </citation>
    <scope>NUCLEOTIDE SEQUENCE [LARGE SCALE GENOMIC DNA]</scope>
    <source>
        <strain evidence="1 2">TMW2.1153</strain>
    </source>
</reference>
<dbReference type="OrthoDB" id="9952123at2"/>
<evidence type="ECO:0000313" key="2">
    <source>
        <dbReference type="Proteomes" id="UP000188937"/>
    </source>
</evidence>
<protein>
    <submittedName>
        <fullName evidence="1">Uncharacterized protein</fullName>
    </submittedName>
</protein>